<evidence type="ECO:0000313" key="1">
    <source>
        <dbReference type="EMBL" id="GGL45594.1"/>
    </source>
</evidence>
<reference evidence="1" key="2">
    <citation type="submission" date="2020-09" db="EMBL/GenBank/DDBJ databases">
        <authorList>
            <person name="Sun Q."/>
            <person name="Ohkuma M."/>
        </authorList>
    </citation>
    <scope>NUCLEOTIDE SEQUENCE</scope>
    <source>
        <strain evidence="1">JCM 15325</strain>
    </source>
</reference>
<gene>
    <name evidence="1" type="ORF">GCM10007968_07150</name>
</gene>
<sequence>MNKQDLQTLYRQIKQRKSGSGQNAEVFPTREVRKCGTCGKTVWRPGRDK</sequence>
<protein>
    <submittedName>
        <fullName evidence="1">Uncharacterized protein</fullName>
    </submittedName>
</protein>
<proteinExistence type="predicted"/>
<keyword evidence="2" id="KW-1185">Reference proteome</keyword>
<accession>A0A917RYT6</accession>
<dbReference type="EMBL" id="BMOK01000002">
    <property type="protein sequence ID" value="GGL45594.1"/>
    <property type="molecule type" value="Genomic_DNA"/>
</dbReference>
<organism evidence="1 2">
    <name type="scientific">Sporolactobacillus putidus</name>
    <dbReference type="NCBI Taxonomy" id="492735"/>
    <lineage>
        <taxon>Bacteria</taxon>
        <taxon>Bacillati</taxon>
        <taxon>Bacillota</taxon>
        <taxon>Bacilli</taxon>
        <taxon>Bacillales</taxon>
        <taxon>Sporolactobacillaceae</taxon>
        <taxon>Sporolactobacillus</taxon>
    </lineage>
</organism>
<dbReference type="RefSeq" id="WP_188801698.1">
    <property type="nucleotide sequence ID" value="NZ_BMOK01000002.1"/>
</dbReference>
<evidence type="ECO:0000313" key="2">
    <source>
        <dbReference type="Proteomes" id="UP000654670"/>
    </source>
</evidence>
<comment type="caution">
    <text evidence="1">The sequence shown here is derived from an EMBL/GenBank/DDBJ whole genome shotgun (WGS) entry which is preliminary data.</text>
</comment>
<reference evidence="1" key="1">
    <citation type="journal article" date="2014" name="Int. J. Syst. Evol. Microbiol.">
        <title>Complete genome sequence of Corynebacterium casei LMG S-19264T (=DSM 44701T), isolated from a smear-ripened cheese.</title>
        <authorList>
            <consortium name="US DOE Joint Genome Institute (JGI-PGF)"/>
            <person name="Walter F."/>
            <person name="Albersmeier A."/>
            <person name="Kalinowski J."/>
            <person name="Ruckert C."/>
        </authorList>
    </citation>
    <scope>NUCLEOTIDE SEQUENCE</scope>
    <source>
        <strain evidence="1">JCM 15325</strain>
    </source>
</reference>
<dbReference type="Proteomes" id="UP000654670">
    <property type="component" value="Unassembled WGS sequence"/>
</dbReference>
<name>A0A917RYT6_9BACL</name>
<dbReference type="AlphaFoldDB" id="A0A917RYT6"/>